<evidence type="ECO:0000313" key="4">
    <source>
        <dbReference type="EMBL" id="SQH72449.1"/>
    </source>
</evidence>
<feature type="transmembrane region" description="Helical" evidence="1">
    <location>
        <begin position="173"/>
        <end position="194"/>
    </location>
</feature>
<evidence type="ECO:0000259" key="2">
    <source>
        <dbReference type="Pfam" id="PF07670"/>
    </source>
</evidence>
<dbReference type="Proteomes" id="UP000030136">
    <property type="component" value="Unassembled WGS sequence"/>
</dbReference>
<keyword evidence="1" id="KW-0812">Transmembrane</keyword>
<feature type="domain" description="Nucleoside transporter/FeoB GTPase Gate" evidence="2">
    <location>
        <begin position="277"/>
        <end position="381"/>
    </location>
</feature>
<organism evidence="3 5">
    <name type="scientific">Porphyromonas crevioricanis</name>
    <dbReference type="NCBI Taxonomy" id="393921"/>
    <lineage>
        <taxon>Bacteria</taxon>
        <taxon>Pseudomonadati</taxon>
        <taxon>Bacteroidota</taxon>
        <taxon>Bacteroidia</taxon>
        <taxon>Bacteroidales</taxon>
        <taxon>Porphyromonadaceae</taxon>
        <taxon>Porphyromonas</taxon>
    </lineage>
</organism>
<reference evidence="3 5" key="1">
    <citation type="submission" date="2014-08" db="EMBL/GenBank/DDBJ databases">
        <title>Porphyromonas crevioricanis strain:COT-253_OH1447 Genome sequencing.</title>
        <authorList>
            <person name="Wallis C."/>
            <person name="Deusch O."/>
            <person name="O'Flynn C."/>
            <person name="Davis I."/>
            <person name="Jospin G."/>
            <person name="Darling A.E."/>
            <person name="Coil D.A."/>
            <person name="Alexiev A."/>
            <person name="Horsfall A."/>
            <person name="Kirkwood N."/>
            <person name="Harris S."/>
            <person name="Eisen J.A."/>
        </authorList>
    </citation>
    <scope>NUCLEOTIDE SEQUENCE [LARGE SCALE GENOMIC DNA]</scope>
    <source>
        <strain evidence="5">COT-253 OH1447</strain>
        <strain evidence="3">COT-253_OH1447</strain>
    </source>
</reference>
<feature type="transmembrane region" description="Helical" evidence="1">
    <location>
        <begin position="385"/>
        <end position="409"/>
    </location>
</feature>
<dbReference type="Proteomes" id="UP000249300">
    <property type="component" value="Chromosome 1"/>
</dbReference>
<dbReference type="InterPro" id="IPR011415">
    <property type="entry name" value="SpmA_SpmB"/>
</dbReference>
<feature type="domain" description="Nucleoside transporter/FeoB GTPase Gate" evidence="2">
    <location>
        <begin position="50"/>
        <end position="161"/>
    </location>
</feature>
<dbReference type="STRING" id="393921.HQ45_07790"/>
<sequence>MLLNYIFIAFFLLAFAFGLLEVVLSGEWNVFSTMVDATFVQAKNGFEIALYLTGVLALWLGLMRIAERAGLIDKLAKASAPVLGCLFPSVPKGHPVMGNIFMNISANILGLDNAATPLGIEAMEKLQTLNKRKEEISDAMIMFLALNASGLTLIPTSIMAFRMQAGAANPTDIFIPILIATAASTLTAIWVIGLKQRINLFQRPLLLLYLVMVTLAALVLFAWKYFSQEQFAQISSAVSSLLLFSIITLFIFSGWKARINVYEAFIDGAKEGFHTAVGIIPYLVAILVAIGVFRASGAMDYLSEGIRWLAEVLGWDTRFVDGLPTILMKPLSGSGARGLMVDAMQTYGADSFVGRLCCTVQGCSDTTFYVVAVYLGAVGIKKSRYVLGASLFADLIGAIVAILVTYLFFASVN</sequence>
<keyword evidence="1" id="KW-0472">Membrane</keyword>
<keyword evidence="1" id="KW-1133">Transmembrane helix</keyword>
<proteinExistence type="predicted"/>
<dbReference type="eggNOG" id="COG2715">
    <property type="taxonomic scope" value="Bacteria"/>
</dbReference>
<dbReference type="InterPro" id="IPR011642">
    <property type="entry name" value="Gate_dom"/>
</dbReference>
<feature type="transmembrane region" description="Helical" evidence="1">
    <location>
        <begin position="139"/>
        <end position="161"/>
    </location>
</feature>
<protein>
    <submittedName>
        <fullName evidence="3">Membrane protein</fullName>
    </submittedName>
    <submittedName>
        <fullName evidence="4">Spore maturation protein A</fullName>
    </submittedName>
</protein>
<dbReference type="Pfam" id="PF07670">
    <property type="entry name" value="Gate"/>
    <property type="match status" value="2"/>
</dbReference>
<evidence type="ECO:0000256" key="1">
    <source>
        <dbReference type="SAM" id="Phobius"/>
    </source>
</evidence>
<evidence type="ECO:0000313" key="5">
    <source>
        <dbReference type="Proteomes" id="UP000030136"/>
    </source>
</evidence>
<dbReference type="AlphaFoldDB" id="A0A0A2G3P1"/>
<gene>
    <name evidence="4" type="primary">spmA</name>
    <name evidence="3" type="ORF">HQ38_00190</name>
    <name evidence="4" type="ORF">NCTC12858_00267</name>
</gene>
<accession>A0A0A2G3P1</accession>
<dbReference type="EMBL" id="JQJC01000001">
    <property type="protein sequence ID" value="KGN96970.1"/>
    <property type="molecule type" value="Genomic_DNA"/>
</dbReference>
<dbReference type="EMBL" id="LS483447">
    <property type="protein sequence ID" value="SQH72449.1"/>
    <property type="molecule type" value="Genomic_DNA"/>
</dbReference>
<feature type="transmembrane region" description="Helical" evidence="1">
    <location>
        <begin position="49"/>
        <end position="66"/>
    </location>
</feature>
<reference evidence="4 6" key="2">
    <citation type="submission" date="2018-06" db="EMBL/GenBank/DDBJ databases">
        <authorList>
            <consortium name="Pathogen Informatics"/>
            <person name="Doyle S."/>
        </authorList>
    </citation>
    <scope>NUCLEOTIDE SEQUENCE [LARGE SCALE GENOMIC DNA]</scope>
    <source>
        <strain evidence="4 6">NCTC12858</strain>
    </source>
</reference>
<feature type="transmembrane region" description="Helical" evidence="1">
    <location>
        <begin position="232"/>
        <end position="252"/>
    </location>
</feature>
<dbReference type="eggNOG" id="COG0700">
    <property type="taxonomic scope" value="Bacteria"/>
</dbReference>
<keyword evidence="6" id="KW-1185">Reference proteome</keyword>
<dbReference type="KEGG" id="pcre:NCTC12858_00267"/>
<evidence type="ECO:0000313" key="3">
    <source>
        <dbReference type="EMBL" id="KGN96970.1"/>
    </source>
</evidence>
<feature type="transmembrane region" description="Helical" evidence="1">
    <location>
        <begin position="273"/>
        <end position="293"/>
    </location>
</feature>
<evidence type="ECO:0000313" key="6">
    <source>
        <dbReference type="Proteomes" id="UP000249300"/>
    </source>
</evidence>
<dbReference type="RefSeq" id="WP_023937227.1">
    <property type="nucleotide sequence ID" value="NZ_FUXH01000015.1"/>
</dbReference>
<feature type="transmembrane region" description="Helical" evidence="1">
    <location>
        <begin position="206"/>
        <end position="226"/>
    </location>
</feature>
<dbReference type="GO" id="GO:0005886">
    <property type="term" value="C:plasma membrane"/>
    <property type="evidence" value="ECO:0007669"/>
    <property type="project" value="TreeGrafter"/>
</dbReference>
<dbReference type="InterPro" id="IPR052549">
    <property type="entry name" value="SpmB"/>
</dbReference>
<dbReference type="PANTHER" id="PTHR35793:SF2">
    <property type="entry name" value="INNER MEMBRANE PROTEIN YJIG"/>
    <property type="match status" value="1"/>
</dbReference>
<name>A0A0A2G3P1_9PORP</name>
<dbReference type="PIRSF" id="PIRSF036542">
    <property type="entry name" value="SpmA_SpmB"/>
    <property type="match status" value="1"/>
</dbReference>
<dbReference type="PANTHER" id="PTHR35793">
    <property type="entry name" value="INNER MEMBRANE PROTEIN YJIG"/>
    <property type="match status" value="1"/>
</dbReference>
<dbReference type="OrthoDB" id="9805623at2"/>